<dbReference type="RefSeq" id="WP_129588374.1">
    <property type="nucleotide sequence ID" value="NZ_NPZB01000001.1"/>
</dbReference>
<dbReference type="GO" id="GO:0006508">
    <property type="term" value="P:proteolysis"/>
    <property type="evidence" value="ECO:0007669"/>
    <property type="project" value="UniProtKB-KW"/>
</dbReference>
<keyword evidence="1" id="KW-0378">Hydrolase</keyword>
<name>A0A2K1Q3K7_9GAMM</name>
<dbReference type="OrthoDB" id="9806592at2"/>
<evidence type="ECO:0000313" key="2">
    <source>
        <dbReference type="Proteomes" id="UP000236220"/>
    </source>
</evidence>
<dbReference type="EMBL" id="NPZB01000001">
    <property type="protein sequence ID" value="PNS09581.1"/>
    <property type="molecule type" value="Genomic_DNA"/>
</dbReference>
<accession>A0A2K1Q3K7</accession>
<dbReference type="AlphaFoldDB" id="A0A2K1Q3K7"/>
<sequence>MEIFNRMNTKTKILTRSERLQAIRKGGNGRRTAEIAAVNREARTVEISFSSEAEVERTYGVEVLSHDPGAVDLSRLLNSGAVLDNHDWHEQRGVVTEAWIDQATRKGRAIVKISRSQDGEDLLADIEDGIRCNVSVGYFVNAVEFLERPGAHRHDVYVVTKWQPYEISFVSVPADVTVGVGRKAKIPPMGKSSSRRDTVGIGRSADISTVALDTRKADPKRTNIGEQNSMAVRSINKQSSDSTFCVAIENAMRAQKFLEHTPVGFQEPTGYIPQPMQRSAIVRLNEQRVAIGEFERSPGGLALTEKFSGRQIPMKHAVAFASRVCRAGAQLIAYSQIGESIVAGAGDMAIAVAPMPAHFRRPLPAQFVTVPDDTDVAVTPTPIQIIDFDFKNNSIQKAVSFELKRRDLHKVPYERIEQEILESVTLGIGRVADEVVIGAVAAGAPANFSLGAAAAALISADDLRGIVGTGGVGATMAPDGTLRANGIVADLASAHAGTFIGDFSRAGLVINDEFEITFQRTGMKGNLAVTVFVNVLPVVMHPGSFFAAVA</sequence>
<proteinExistence type="predicted"/>
<organism evidence="1 2">
    <name type="scientific">Solilutibacter silvestris</name>
    <dbReference type="NCBI Taxonomy" id="1645665"/>
    <lineage>
        <taxon>Bacteria</taxon>
        <taxon>Pseudomonadati</taxon>
        <taxon>Pseudomonadota</taxon>
        <taxon>Gammaproteobacteria</taxon>
        <taxon>Lysobacterales</taxon>
        <taxon>Lysobacteraceae</taxon>
        <taxon>Solilutibacter</taxon>
    </lineage>
</organism>
<keyword evidence="2" id="KW-1185">Reference proteome</keyword>
<dbReference type="GO" id="GO:0008233">
    <property type="term" value="F:peptidase activity"/>
    <property type="evidence" value="ECO:0007669"/>
    <property type="project" value="UniProtKB-KW"/>
</dbReference>
<keyword evidence="1" id="KW-0645">Protease</keyword>
<gene>
    <name evidence="1" type="ORF">Lysil_1210</name>
</gene>
<dbReference type="Proteomes" id="UP000236220">
    <property type="component" value="Unassembled WGS sequence"/>
</dbReference>
<comment type="caution">
    <text evidence="1">The sequence shown here is derived from an EMBL/GenBank/DDBJ whole genome shotgun (WGS) entry which is preliminary data.</text>
</comment>
<reference evidence="1 2" key="1">
    <citation type="submission" date="2017-08" db="EMBL/GenBank/DDBJ databases">
        <title>Lysobacter sylvestris genome.</title>
        <authorList>
            <person name="Zhang D.-C."/>
            <person name="Albuquerque L."/>
            <person name="Franca L."/>
            <person name="Froufe H.J.C."/>
            <person name="Barroso C."/>
            <person name="Egas C."/>
            <person name="Da Costa M."/>
            <person name="Margesin R."/>
        </authorList>
    </citation>
    <scope>NUCLEOTIDE SEQUENCE [LARGE SCALE GENOMIC DNA]</scope>
    <source>
        <strain evidence="1 2">AM20-91</strain>
    </source>
</reference>
<evidence type="ECO:0000313" key="1">
    <source>
        <dbReference type="EMBL" id="PNS09581.1"/>
    </source>
</evidence>
<protein>
    <submittedName>
        <fullName evidence="1">Caudovirus prohead protease</fullName>
    </submittedName>
</protein>